<dbReference type="EMBL" id="JAGPNK010000028">
    <property type="protein sequence ID" value="KAH7303812.1"/>
    <property type="molecule type" value="Genomic_DNA"/>
</dbReference>
<evidence type="ECO:0000313" key="5">
    <source>
        <dbReference type="Proteomes" id="UP000813444"/>
    </source>
</evidence>
<dbReference type="AlphaFoldDB" id="A0A8K0SHU0"/>
<dbReference type="GO" id="GO:0016491">
    <property type="term" value="F:oxidoreductase activity"/>
    <property type="evidence" value="ECO:0007669"/>
    <property type="project" value="UniProtKB-KW"/>
</dbReference>
<dbReference type="Proteomes" id="UP000813444">
    <property type="component" value="Unassembled WGS sequence"/>
</dbReference>
<evidence type="ECO:0000256" key="2">
    <source>
        <dbReference type="ARBA" id="ARBA00022857"/>
    </source>
</evidence>
<organism evidence="4 5">
    <name type="scientific">Stachybotrys elegans</name>
    <dbReference type="NCBI Taxonomy" id="80388"/>
    <lineage>
        <taxon>Eukaryota</taxon>
        <taxon>Fungi</taxon>
        <taxon>Dikarya</taxon>
        <taxon>Ascomycota</taxon>
        <taxon>Pezizomycotina</taxon>
        <taxon>Sordariomycetes</taxon>
        <taxon>Hypocreomycetidae</taxon>
        <taxon>Hypocreales</taxon>
        <taxon>Stachybotryaceae</taxon>
        <taxon>Stachybotrys</taxon>
    </lineage>
</organism>
<name>A0A8K0SHU0_9HYPO</name>
<dbReference type="PRINTS" id="PR00081">
    <property type="entry name" value="GDHRDH"/>
</dbReference>
<comment type="similarity">
    <text evidence="1">Belongs to the short-chain dehydrogenases/reductases (SDR) family.</text>
</comment>
<dbReference type="OrthoDB" id="191139at2759"/>
<dbReference type="InterPro" id="IPR036291">
    <property type="entry name" value="NAD(P)-bd_dom_sf"/>
</dbReference>
<keyword evidence="3" id="KW-0560">Oxidoreductase</keyword>
<evidence type="ECO:0000256" key="1">
    <source>
        <dbReference type="ARBA" id="ARBA00006484"/>
    </source>
</evidence>
<reference evidence="4" key="1">
    <citation type="journal article" date="2021" name="Nat. Commun.">
        <title>Genetic determinants of endophytism in the Arabidopsis root mycobiome.</title>
        <authorList>
            <person name="Mesny F."/>
            <person name="Miyauchi S."/>
            <person name="Thiergart T."/>
            <person name="Pickel B."/>
            <person name="Atanasova L."/>
            <person name="Karlsson M."/>
            <person name="Huettel B."/>
            <person name="Barry K.W."/>
            <person name="Haridas S."/>
            <person name="Chen C."/>
            <person name="Bauer D."/>
            <person name="Andreopoulos W."/>
            <person name="Pangilinan J."/>
            <person name="LaButti K."/>
            <person name="Riley R."/>
            <person name="Lipzen A."/>
            <person name="Clum A."/>
            <person name="Drula E."/>
            <person name="Henrissat B."/>
            <person name="Kohler A."/>
            <person name="Grigoriev I.V."/>
            <person name="Martin F.M."/>
            <person name="Hacquard S."/>
        </authorList>
    </citation>
    <scope>NUCLEOTIDE SEQUENCE</scope>
    <source>
        <strain evidence="4">MPI-CAGE-CH-0235</strain>
    </source>
</reference>
<dbReference type="SUPFAM" id="SSF51735">
    <property type="entry name" value="NAD(P)-binding Rossmann-fold domains"/>
    <property type="match status" value="1"/>
</dbReference>
<evidence type="ECO:0008006" key="6">
    <source>
        <dbReference type="Google" id="ProtNLM"/>
    </source>
</evidence>
<dbReference type="PANTHER" id="PTHR24320">
    <property type="entry name" value="RETINOL DEHYDROGENASE"/>
    <property type="match status" value="1"/>
</dbReference>
<sequence length="330" mass="36265">MSITSSLTQAFPPHPAFTEKDVPDLKDYVFAVTGASAGVGKELTRILYSKNAKVYMMARSEEKTNKAIAEITQALPASRGSLVFIQLDLGDLSSIKATVDSFLSQEKKLHVLVNNAGIMSSEKKLVTTPQGFEQHVGVNVLGPYLLTRLLTPTLIATAQVEPANKVRVVWLGSSASEMFAVKNVGATAEMMKIESLAKKSGNERYWYSKVGNWAHNAEYALRYKAHGVVSVAANPGNLQSELYRDQGLMMRAVTKLIMYPPVNGAYTELYAALSPDISLSNTGCWVIPFGRVYPIRQDLTNATKTESEGGSGGTRRFWDWSEEQVRPYLE</sequence>
<dbReference type="Pfam" id="PF00106">
    <property type="entry name" value="adh_short"/>
    <property type="match status" value="1"/>
</dbReference>
<dbReference type="PANTHER" id="PTHR24320:SF236">
    <property type="entry name" value="SHORT-CHAIN DEHYDROGENASE-RELATED"/>
    <property type="match status" value="1"/>
</dbReference>
<evidence type="ECO:0000256" key="3">
    <source>
        <dbReference type="ARBA" id="ARBA00023002"/>
    </source>
</evidence>
<comment type="caution">
    <text evidence="4">The sequence shown here is derived from an EMBL/GenBank/DDBJ whole genome shotgun (WGS) entry which is preliminary data.</text>
</comment>
<protein>
    <recommendedName>
        <fullName evidence="6">Short-chain dehydrogenase</fullName>
    </recommendedName>
</protein>
<gene>
    <name evidence="4" type="ORF">B0I35DRAFT_364185</name>
</gene>
<evidence type="ECO:0000313" key="4">
    <source>
        <dbReference type="EMBL" id="KAH7303812.1"/>
    </source>
</evidence>
<accession>A0A8K0SHU0</accession>
<proteinExistence type="inferred from homology"/>
<keyword evidence="5" id="KW-1185">Reference proteome</keyword>
<dbReference type="InterPro" id="IPR002347">
    <property type="entry name" value="SDR_fam"/>
</dbReference>
<keyword evidence="2" id="KW-0521">NADP</keyword>
<dbReference type="Gene3D" id="3.40.50.720">
    <property type="entry name" value="NAD(P)-binding Rossmann-like Domain"/>
    <property type="match status" value="1"/>
</dbReference>